<comment type="caution">
    <text evidence="2">The sequence shown here is derived from an EMBL/GenBank/DDBJ whole genome shotgun (WGS) entry which is preliminary data.</text>
</comment>
<evidence type="ECO:0000313" key="3">
    <source>
        <dbReference type="Proteomes" id="UP001597197"/>
    </source>
</evidence>
<dbReference type="Proteomes" id="UP001597197">
    <property type="component" value="Unassembled WGS sequence"/>
</dbReference>
<name>A0ABW4R1T5_9BACT</name>
<keyword evidence="3" id="KW-1185">Reference proteome</keyword>
<dbReference type="EMBL" id="JBHUFD010000019">
    <property type="protein sequence ID" value="MFD1875557.1"/>
    <property type="molecule type" value="Genomic_DNA"/>
</dbReference>
<sequence>MRTYRKRVPQVRYCVHCGDAFESAHKRRIYCGNSCSTLAYYARKAQANPPATATATRPPALSTPAATTAMGAAAPPSVTLALNAQNLALFTAGPLLADGLKQVAQFVGQLLAPTPHAAPLTWLPAVFRLAKEPLVPFQHVDWEEPRFFVPVQWGGTVFYYRAAQDLLFWQDLEGPCYQLTKQAEFERILSQLRLQKQLPQRGLSNPLPPLTRELPRLPPQPKNMG</sequence>
<feature type="compositionally biased region" description="Pro residues" evidence="1">
    <location>
        <begin position="216"/>
        <end position="225"/>
    </location>
</feature>
<gene>
    <name evidence="2" type="ORF">ACFSDX_24200</name>
</gene>
<feature type="region of interest" description="Disordered" evidence="1">
    <location>
        <begin position="200"/>
        <end position="225"/>
    </location>
</feature>
<proteinExistence type="predicted"/>
<reference evidence="3" key="1">
    <citation type="journal article" date="2019" name="Int. J. Syst. Evol. Microbiol.">
        <title>The Global Catalogue of Microorganisms (GCM) 10K type strain sequencing project: providing services to taxonomists for standard genome sequencing and annotation.</title>
        <authorList>
            <consortium name="The Broad Institute Genomics Platform"/>
            <consortium name="The Broad Institute Genome Sequencing Center for Infectious Disease"/>
            <person name="Wu L."/>
            <person name="Ma J."/>
        </authorList>
    </citation>
    <scope>NUCLEOTIDE SEQUENCE [LARGE SCALE GENOMIC DNA]</scope>
    <source>
        <strain evidence="3">CGMCC 1.15795</strain>
    </source>
</reference>
<dbReference type="RefSeq" id="WP_382318385.1">
    <property type="nucleotide sequence ID" value="NZ_JBHUFD010000019.1"/>
</dbReference>
<evidence type="ECO:0000313" key="2">
    <source>
        <dbReference type="EMBL" id="MFD1875557.1"/>
    </source>
</evidence>
<evidence type="ECO:0000256" key="1">
    <source>
        <dbReference type="SAM" id="MobiDB-lite"/>
    </source>
</evidence>
<organism evidence="2 3">
    <name type="scientific">Hymenobacter bucti</name>
    <dbReference type="NCBI Taxonomy" id="1844114"/>
    <lineage>
        <taxon>Bacteria</taxon>
        <taxon>Pseudomonadati</taxon>
        <taxon>Bacteroidota</taxon>
        <taxon>Cytophagia</taxon>
        <taxon>Cytophagales</taxon>
        <taxon>Hymenobacteraceae</taxon>
        <taxon>Hymenobacter</taxon>
    </lineage>
</organism>
<protein>
    <submittedName>
        <fullName evidence="2">Uncharacterized protein</fullName>
    </submittedName>
</protein>
<accession>A0ABW4R1T5</accession>